<evidence type="ECO:0000313" key="5">
    <source>
        <dbReference type="Proteomes" id="UP001158058"/>
    </source>
</evidence>
<dbReference type="GO" id="GO:0005509">
    <property type="term" value="F:calcium ion binding"/>
    <property type="evidence" value="ECO:0007669"/>
    <property type="project" value="InterPro"/>
</dbReference>
<organism evidence="4 5">
    <name type="scientific">Aquipseudomonas alcaligenes</name>
    <name type="common">Pseudomonas alcaligenes</name>
    <dbReference type="NCBI Taxonomy" id="43263"/>
    <lineage>
        <taxon>Bacteria</taxon>
        <taxon>Pseudomonadati</taxon>
        <taxon>Pseudomonadota</taxon>
        <taxon>Gammaproteobacteria</taxon>
        <taxon>Pseudomonadales</taxon>
        <taxon>Pseudomonadaceae</taxon>
        <taxon>Aquipseudomonas</taxon>
    </lineage>
</organism>
<dbReference type="PANTHER" id="PTHR38340">
    <property type="entry name" value="S-LAYER PROTEIN"/>
    <property type="match status" value="1"/>
</dbReference>
<dbReference type="InterPro" id="IPR001343">
    <property type="entry name" value="Hemolysn_Ca-bd"/>
</dbReference>
<keyword evidence="2" id="KW-0964">Secreted</keyword>
<dbReference type="SUPFAM" id="SSF51120">
    <property type="entry name" value="beta-Roll"/>
    <property type="match status" value="5"/>
</dbReference>
<dbReference type="EMBL" id="JAODZF010000004">
    <property type="protein sequence ID" value="MDH0142194.1"/>
    <property type="molecule type" value="Genomic_DNA"/>
</dbReference>
<dbReference type="AlphaFoldDB" id="A0AB73HWK0"/>
<comment type="subcellular location">
    <subcellularLocation>
        <location evidence="1">Secreted</location>
    </subcellularLocation>
</comment>
<dbReference type="RefSeq" id="WP_280000798.1">
    <property type="nucleotide sequence ID" value="NZ_JAODZF010000004.1"/>
</dbReference>
<evidence type="ECO:0000313" key="4">
    <source>
        <dbReference type="EMBL" id="MDH0142194.1"/>
    </source>
</evidence>
<evidence type="ECO:0000256" key="3">
    <source>
        <dbReference type="ARBA" id="ARBA00022837"/>
    </source>
</evidence>
<comment type="caution">
    <text evidence="4">The sequence shown here is derived from an EMBL/GenBank/DDBJ whole genome shotgun (WGS) entry which is preliminary data.</text>
</comment>
<evidence type="ECO:0000256" key="2">
    <source>
        <dbReference type="ARBA" id="ARBA00022525"/>
    </source>
</evidence>
<dbReference type="Gene3D" id="2.150.10.10">
    <property type="entry name" value="Serralysin-like metalloprotease, C-terminal"/>
    <property type="match status" value="6"/>
</dbReference>
<gene>
    <name evidence="4" type="ORF">N7380_07690</name>
</gene>
<name>A0AB73HWK0_AQUAC</name>
<protein>
    <recommendedName>
        <fullName evidence="6">Calcium-binding protein</fullName>
    </recommendedName>
</protein>
<dbReference type="InterPro" id="IPR050557">
    <property type="entry name" value="RTX_toxin/Mannuronan_C5-epim"/>
</dbReference>
<dbReference type="PRINTS" id="PR00313">
    <property type="entry name" value="CABNDNGRPT"/>
</dbReference>
<dbReference type="PROSITE" id="PS00330">
    <property type="entry name" value="HEMOLYSIN_CALCIUM"/>
    <property type="match status" value="2"/>
</dbReference>
<proteinExistence type="predicted"/>
<accession>A0AB73HWK0</accession>
<sequence>MAVVNGTSIGETLNGTVDSDTLTGAAGNDTLDGGKGVDTAVYAGNSSDFRFGWSNGYLTITDLNNADGNTGKDSLKNIERLQFTDRLLELGEGGEQFVNEGQLGIGAQIHTTPLKDGGWVVSWHEYDQGYERNTYAQVYDPSGNAVAEKVQLSASTEGEQRNTAITALADGGWLATWEGYGNGDTYGIFAQRFSEKGTPIGAETLINSSLQGNQTSPAVTLLEDGGWVICWDSRTPENSYDILAQRYDSSGIAQGSEITVVSKSYQSAPNVQPLPDGGWLTIWTNKNYGSEYGTYVQRHDSTGTPTTPICHLPKIALGAEDKPWVSVGPDGGWTLLYSGNSASTYYSQAVYEQHYDASGAPAGAATIIGSAPYTPSVVKLPDDSWLLTWKLTSTMYFQRYDADGNRIGDESAINIARSTSMADSFSTAVLPDGGWIFTWTDRENEYPSGNQSIYTQRYDKDGNPQVFEIRGTAGNDTLAGNSYQLKLVGGAGNDTYIIGDPADDLFGQSSFIHESASEGIDTVISYLRHYQLAENVENGRILVTNNEGHLIGNSLNNTLYSNSRFHVLDGGAGIDTANFSDAESGVTISLDDSYKFISIENVTGSAHSDTIFGNAGNNIINGAAGTDTVNYIAAASAVNISLALSTAQATGGAGTDTLISIENLTGTNYNDRLTGSTVSNWLTGGLGNDTLDGGTGADFMDGGEGSDTFYVDNAGDRVFETRYSSGTDTVLSRLSQYTLGTNIENGRILAAGTAGLTGNDLNNLLYAGSGNNALNGGNGNDTVSYLYASSAVTASLSITTAQATGGSGSDTLTAFENLTGSNYNDRLTGNSAGNKLSGGLGNDVLNGGAGADNMIGGDGSDSYYVDHTSDVVSETNTDLASGGTDTVYSYLSSYNLGANVENGRILASAAANLTGNSLNNVLMAGSGNNILNGSAGIDTASYAYATSAVTVSLSSSNAQATKGSGSDTLISIESLIGSNYNDTLTGSATGNVLNGGSGNDRLTGGAGKDTLIGGAGNDVFVFSALTDSGPSNDTWDVIKDFVQGTDRIDLSKLDANTAAGGDNAFTKIIGSASAFSAAGQLRLTDGVLYGNTDADADAEFAIQLIGVASVKLADFIA</sequence>
<dbReference type="InterPro" id="IPR011049">
    <property type="entry name" value="Serralysin-like_metalloprot_C"/>
</dbReference>
<dbReference type="GO" id="GO:0005576">
    <property type="term" value="C:extracellular region"/>
    <property type="evidence" value="ECO:0007669"/>
    <property type="project" value="UniProtKB-SubCell"/>
</dbReference>
<evidence type="ECO:0008006" key="6">
    <source>
        <dbReference type="Google" id="ProtNLM"/>
    </source>
</evidence>
<reference evidence="4" key="1">
    <citation type="submission" date="2022-09" db="EMBL/GenBank/DDBJ databases">
        <title>Intensive care unit water sources are persistently colonized with multi-drug resistant bacteria and are the site of extensive horizontal gene transfer of antibiotic resistance genes.</title>
        <authorList>
            <person name="Diorio-Toth L."/>
        </authorList>
    </citation>
    <scope>NUCLEOTIDE SEQUENCE</scope>
    <source>
        <strain evidence="4">GD04146</strain>
    </source>
</reference>
<keyword evidence="3" id="KW-0106">Calcium</keyword>
<evidence type="ECO:0000256" key="1">
    <source>
        <dbReference type="ARBA" id="ARBA00004613"/>
    </source>
</evidence>
<dbReference type="Proteomes" id="UP001158058">
    <property type="component" value="Unassembled WGS sequence"/>
</dbReference>
<dbReference type="InterPro" id="IPR018511">
    <property type="entry name" value="Hemolysin-typ_Ca-bd_CS"/>
</dbReference>
<dbReference type="Pfam" id="PF00353">
    <property type="entry name" value="HemolysinCabind"/>
    <property type="match status" value="8"/>
</dbReference>
<dbReference type="PANTHER" id="PTHR38340:SF1">
    <property type="entry name" value="S-LAYER PROTEIN"/>
    <property type="match status" value="1"/>
</dbReference>